<reference evidence="1 2" key="1">
    <citation type="submission" date="2024-01" db="EMBL/GenBank/DDBJ databases">
        <title>Draft genome sequences of nine bacterial species from freshwater ponds near Washington, DC.</title>
        <authorList>
            <person name="Pavloudi C."/>
            <person name="Oliver L."/>
            <person name="Slattery K."/>
            <person name="Lissner G."/>
            <person name="Saw J.H."/>
        </authorList>
    </citation>
    <scope>NUCLEOTIDE SEQUENCE [LARGE SCALE GENOMIC DNA]</scope>
    <source>
        <strain evidence="2">TB1-E2</strain>
    </source>
</reference>
<evidence type="ECO:0000313" key="1">
    <source>
        <dbReference type="EMBL" id="WWO45369.1"/>
    </source>
</evidence>
<dbReference type="Proteomes" id="UP001373909">
    <property type="component" value="Chromosome"/>
</dbReference>
<organism evidence="1 2">
    <name type="scientific">Janthinobacterium aestuarii</name>
    <dbReference type="NCBI Taxonomy" id="2985511"/>
    <lineage>
        <taxon>Bacteria</taxon>
        <taxon>Pseudomonadati</taxon>
        <taxon>Pseudomonadota</taxon>
        <taxon>Betaproteobacteria</taxon>
        <taxon>Burkholderiales</taxon>
        <taxon>Oxalobacteraceae</taxon>
        <taxon>Janthinobacterium</taxon>
    </lineage>
</organism>
<evidence type="ECO:0008006" key="3">
    <source>
        <dbReference type="Google" id="ProtNLM"/>
    </source>
</evidence>
<name>A0ABZ2GHV9_9BURK</name>
<gene>
    <name evidence="1" type="ORF">OPV09_22100</name>
</gene>
<keyword evidence="2" id="KW-1185">Reference proteome</keyword>
<evidence type="ECO:0000313" key="2">
    <source>
        <dbReference type="Proteomes" id="UP001373909"/>
    </source>
</evidence>
<dbReference type="RefSeq" id="WP_331778086.1">
    <property type="nucleotide sequence ID" value="NZ_CP142523.1"/>
</dbReference>
<sequence length="304" mass="34567">MTAKKHAQISTPQDIEETSLPEECFVIMPISDQLGYDSGHFAKVYEDIFKPACQIAGYKATRADDVKESNLIHLDILKRVVHSPMAICDLSSRNPNVLFELGLRQAFDKPTILVKDADTQDIFDIAPIRYTTYHKTLRYREVLEDQKSISDAIRSTRDAAGKPYNVNSLIKLLELSSPAKIIENGQPDPQGYFQVLMAEITQLRRDFRSEKLETGEMKNSTMNYNDEIRGKAEILRKKVQRIQNSIATGSKVESLEENIVECIELGKEAIIYYNSNSKFRAGPRQKSVENDLIILENLHIQCLL</sequence>
<protein>
    <recommendedName>
        <fullName evidence="3">Nucleoside 2-deoxyribosyltransferase</fullName>
    </recommendedName>
</protein>
<proteinExistence type="predicted"/>
<dbReference type="EMBL" id="CP142523">
    <property type="protein sequence ID" value="WWO45369.1"/>
    <property type="molecule type" value="Genomic_DNA"/>
</dbReference>
<accession>A0ABZ2GHV9</accession>